<dbReference type="GO" id="GO:0016020">
    <property type="term" value="C:membrane"/>
    <property type="evidence" value="ECO:0007669"/>
    <property type="project" value="UniProtKB-SubCell"/>
</dbReference>
<organism evidence="6 7">
    <name type="scientific">Flavobacterium flavipigmentatum</name>
    <dbReference type="NCBI Taxonomy" id="2893884"/>
    <lineage>
        <taxon>Bacteria</taxon>
        <taxon>Pseudomonadati</taxon>
        <taxon>Bacteroidota</taxon>
        <taxon>Flavobacteriia</taxon>
        <taxon>Flavobacteriales</taxon>
        <taxon>Flavobacteriaceae</taxon>
        <taxon>Flavobacterium</taxon>
    </lineage>
</organism>
<evidence type="ECO:0000256" key="5">
    <source>
        <dbReference type="SAM" id="Phobius"/>
    </source>
</evidence>
<dbReference type="RefSeq" id="WP_229975163.1">
    <property type="nucleotide sequence ID" value="NZ_CP087133.1"/>
</dbReference>
<keyword evidence="4 5" id="KW-0472">Membrane</keyword>
<dbReference type="EMBL" id="JAWXVH010000003">
    <property type="protein sequence ID" value="MDX6186006.1"/>
    <property type="molecule type" value="Genomic_DNA"/>
</dbReference>
<protein>
    <submittedName>
        <fullName evidence="6">DoxX family protein</fullName>
    </submittedName>
</protein>
<keyword evidence="2 5" id="KW-0812">Transmembrane</keyword>
<proteinExistence type="predicted"/>
<reference evidence="6" key="1">
    <citation type="submission" date="2023-11" db="EMBL/GenBank/DDBJ databases">
        <title>Unpublished Manusciprt.</title>
        <authorList>
            <person name="Saticioglu I.B."/>
            <person name="Ay H."/>
            <person name="Ajmi N."/>
            <person name="Altun S."/>
            <person name="Duman M."/>
        </authorList>
    </citation>
    <scope>NUCLEOTIDE SEQUENCE</scope>
    <source>
        <strain evidence="6">Fl-77</strain>
    </source>
</reference>
<name>A0AAJ2S8V0_9FLAO</name>
<dbReference type="AlphaFoldDB" id="A0AAJ2S8V0"/>
<evidence type="ECO:0000313" key="7">
    <source>
        <dbReference type="Proteomes" id="UP001270053"/>
    </source>
</evidence>
<dbReference type="Pfam" id="PF07681">
    <property type="entry name" value="DoxX"/>
    <property type="match status" value="1"/>
</dbReference>
<comment type="caution">
    <text evidence="6">The sequence shown here is derived from an EMBL/GenBank/DDBJ whole genome shotgun (WGS) entry which is preliminary data.</text>
</comment>
<accession>A0AAJ2S8V0</accession>
<evidence type="ECO:0000256" key="2">
    <source>
        <dbReference type="ARBA" id="ARBA00022692"/>
    </source>
</evidence>
<comment type="subcellular location">
    <subcellularLocation>
        <location evidence="1">Membrane</location>
        <topology evidence="1">Multi-pass membrane protein</topology>
    </subcellularLocation>
</comment>
<evidence type="ECO:0000256" key="1">
    <source>
        <dbReference type="ARBA" id="ARBA00004141"/>
    </source>
</evidence>
<feature type="transmembrane region" description="Helical" evidence="5">
    <location>
        <begin position="45"/>
        <end position="63"/>
    </location>
</feature>
<dbReference type="Proteomes" id="UP001270053">
    <property type="component" value="Unassembled WGS sequence"/>
</dbReference>
<gene>
    <name evidence="6" type="ORF">SGQ44_09570</name>
</gene>
<sequence length="133" mass="14668">MMKKVILQWVLRFFAVIILMQTLYFKFSGAEESIYIFSTLGIEPYGRIGSGIAEAIVSILLVIPRTTWLGALGGIAVMSGAILSHLFVLGITVQNDGGLLFLLAVLVLLSCLALLYLDKEKFLNVLKLNKYVN</sequence>
<evidence type="ECO:0000313" key="6">
    <source>
        <dbReference type="EMBL" id="MDX6186006.1"/>
    </source>
</evidence>
<evidence type="ECO:0000256" key="4">
    <source>
        <dbReference type="ARBA" id="ARBA00023136"/>
    </source>
</evidence>
<keyword evidence="3 5" id="KW-1133">Transmembrane helix</keyword>
<feature type="transmembrane region" description="Helical" evidence="5">
    <location>
        <begin position="99"/>
        <end position="117"/>
    </location>
</feature>
<dbReference type="InterPro" id="IPR032808">
    <property type="entry name" value="DoxX"/>
</dbReference>
<evidence type="ECO:0000256" key="3">
    <source>
        <dbReference type="ARBA" id="ARBA00022989"/>
    </source>
</evidence>
<feature type="transmembrane region" description="Helical" evidence="5">
    <location>
        <begin position="7"/>
        <end position="25"/>
    </location>
</feature>
<feature type="transmembrane region" description="Helical" evidence="5">
    <location>
        <begin position="70"/>
        <end position="93"/>
    </location>
</feature>